<dbReference type="NCBIfam" id="TIGR04183">
    <property type="entry name" value="Por_Secre_tail"/>
    <property type="match status" value="1"/>
</dbReference>
<dbReference type="Gene3D" id="2.60.40.4070">
    <property type="match status" value="1"/>
</dbReference>
<evidence type="ECO:0000259" key="1">
    <source>
        <dbReference type="Pfam" id="PF13360"/>
    </source>
</evidence>
<dbReference type="PANTHER" id="PTHR34512:SF30">
    <property type="entry name" value="OUTER MEMBRANE PROTEIN ASSEMBLY FACTOR BAMB"/>
    <property type="match status" value="1"/>
</dbReference>
<reference evidence="3 4" key="1">
    <citation type="journal article" date="2016" name="Nat. Commun.">
        <title>Thousands of microbial genomes shed light on interconnected biogeochemical processes in an aquifer system.</title>
        <authorList>
            <person name="Anantharaman K."/>
            <person name="Brown C.T."/>
            <person name="Hug L.A."/>
            <person name="Sharon I."/>
            <person name="Castelle C.J."/>
            <person name="Probst A.J."/>
            <person name="Thomas B.C."/>
            <person name="Singh A."/>
            <person name="Wilkins M.J."/>
            <person name="Karaoz U."/>
            <person name="Brodie E.L."/>
            <person name="Williams K.H."/>
            <person name="Hubbard S.S."/>
            <person name="Banfield J.F."/>
        </authorList>
    </citation>
    <scope>NUCLEOTIDE SEQUENCE [LARGE SCALE GENOMIC DNA]</scope>
</reference>
<dbReference type="InterPro" id="IPR025965">
    <property type="entry name" value="FlgD/Vpr_Ig-like"/>
</dbReference>
<accession>A0A1F7F956</accession>
<evidence type="ECO:0000313" key="3">
    <source>
        <dbReference type="EMBL" id="OGK03204.1"/>
    </source>
</evidence>
<dbReference type="Proteomes" id="UP000179243">
    <property type="component" value="Unassembled WGS sequence"/>
</dbReference>
<dbReference type="InterPro" id="IPR015943">
    <property type="entry name" value="WD40/YVTN_repeat-like_dom_sf"/>
</dbReference>
<feature type="domain" description="Pyrrolo-quinoline quinone repeat" evidence="1">
    <location>
        <begin position="61"/>
        <end position="189"/>
    </location>
</feature>
<comment type="caution">
    <text evidence="3">The sequence shown here is derived from an EMBL/GenBank/DDBJ whole genome shotgun (WGS) entry which is preliminary data.</text>
</comment>
<sequence>MNKRTLVFMVLVMVMGSFMASSLFGSAFQQCWRFSGSSESYPVLAGANLLLVRSNAFETRDMATGQQIAHVKTPVAPEGAAIYANDMVVFTGTAGSLFALNAATGQIVWEQRSVSGRPSAPVLSGNGVYCATGEPNPGIWGFDLVNGSPLLMLPLSDPVLAAPLVSGRFLIYGTLRGQVCRVSLASGNIEDTLVPSVGGAFLGKSIAVAGANVLLAPSGYANRVSCIRAEPGLFKAVSSAWSRTFANQIDYDLEQLQETVNLRPNVRNQAFRKILGKSALFKGVSNFNTAFIPLGETYMSGWTMDQGSAAIVVRETGLDARAKYRILVVHAATGKTLCEYVRICDDTPYMFNADPVFTASGVIACIGKGLLVKIDRETGELENETMLGDYVTVPLVAAKDRFVVQTIKGTVIAFSYGDKSVDSPLEYAIGQNVPNPFNPFTTIQYQVPKESRVMLKVFDVRGREIVTLVNEAREAGRYSVQWDGTAADKKQVTSGLYFAVFEAGKYKKIVKMTMLK</sequence>
<name>A0A1F7F956_UNCRA</name>
<gene>
    <name evidence="3" type="ORF">A2519_05095</name>
</gene>
<proteinExistence type="predicted"/>
<feature type="domain" description="FlgD/Vpr Ig-like" evidence="2">
    <location>
        <begin position="444"/>
        <end position="497"/>
    </location>
</feature>
<evidence type="ECO:0000259" key="2">
    <source>
        <dbReference type="Pfam" id="PF13860"/>
    </source>
</evidence>
<dbReference type="Pfam" id="PF13360">
    <property type="entry name" value="PQQ_2"/>
    <property type="match status" value="1"/>
</dbReference>
<dbReference type="InterPro" id="IPR026444">
    <property type="entry name" value="Secre_tail"/>
</dbReference>
<dbReference type="Pfam" id="PF13860">
    <property type="entry name" value="FlgD_ig"/>
    <property type="match status" value="1"/>
</dbReference>
<dbReference type="InterPro" id="IPR011047">
    <property type="entry name" value="Quinoprotein_ADH-like_sf"/>
</dbReference>
<dbReference type="PANTHER" id="PTHR34512">
    <property type="entry name" value="CELL SURFACE PROTEIN"/>
    <property type="match status" value="1"/>
</dbReference>
<protein>
    <submittedName>
        <fullName evidence="3">Uncharacterized protein</fullName>
    </submittedName>
</protein>
<dbReference type="InterPro" id="IPR002372">
    <property type="entry name" value="PQQ_rpt_dom"/>
</dbReference>
<organism evidence="3 4">
    <name type="scientific">Candidatus Raymondbacteria bacterium RIFOXYD12_FULL_49_13</name>
    <dbReference type="NCBI Taxonomy" id="1817890"/>
    <lineage>
        <taxon>Bacteria</taxon>
        <taxon>Raymondiibacteriota</taxon>
    </lineage>
</organism>
<dbReference type="SUPFAM" id="SSF50998">
    <property type="entry name" value="Quinoprotein alcohol dehydrogenase-like"/>
    <property type="match status" value="2"/>
</dbReference>
<dbReference type="Gene3D" id="2.130.10.10">
    <property type="entry name" value="YVTN repeat-like/Quinoprotein amine dehydrogenase"/>
    <property type="match status" value="2"/>
</dbReference>
<dbReference type="AlphaFoldDB" id="A0A1F7F956"/>
<evidence type="ECO:0000313" key="4">
    <source>
        <dbReference type="Proteomes" id="UP000179243"/>
    </source>
</evidence>
<dbReference type="EMBL" id="MFYX01000094">
    <property type="protein sequence ID" value="OGK03204.1"/>
    <property type="molecule type" value="Genomic_DNA"/>
</dbReference>